<dbReference type="InterPro" id="IPR050469">
    <property type="entry name" value="Diguanylate_Cyclase"/>
</dbReference>
<dbReference type="EMBL" id="BJUM01000007">
    <property type="protein sequence ID" value="GEK54065.1"/>
    <property type="molecule type" value="Genomic_DNA"/>
</dbReference>
<gene>
    <name evidence="5" type="ORF">PES01_09100</name>
</gene>
<dbReference type="PANTHER" id="PTHR45138">
    <property type="entry name" value="REGULATORY COMPONENTS OF SENSORY TRANSDUCTION SYSTEM"/>
    <property type="match status" value="1"/>
</dbReference>
<dbReference type="AlphaFoldDB" id="A0A510XSV0"/>
<evidence type="ECO:0000313" key="6">
    <source>
        <dbReference type="Proteomes" id="UP000321419"/>
    </source>
</evidence>
<evidence type="ECO:0000259" key="4">
    <source>
        <dbReference type="PROSITE" id="PS50887"/>
    </source>
</evidence>
<dbReference type="SMART" id="SM00267">
    <property type="entry name" value="GGDEF"/>
    <property type="match status" value="1"/>
</dbReference>
<keyword evidence="6" id="KW-1185">Reference proteome</keyword>
<evidence type="ECO:0000313" key="5">
    <source>
        <dbReference type="EMBL" id="GEK54065.1"/>
    </source>
</evidence>
<dbReference type="InterPro" id="IPR000160">
    <property type="entry name" value="GGDEF_dom"/>
</dbReference>
<dbReference type="FunFam" id="3.30.70.270:FF:000001">
    <property type="entry name" value="Diguanylate cyclase domain protein"/>
    <property type="match status" value="1"/>
</dbReference>
<dbReference type="PROSITE" id="PS50887">
    <property type="entry name" value="GGDEF"/>
    <property type="match status" value="1"/>
</dbReference>
<feature type="domain" description="GGDEF" evidence="4">
    <location>
        <begin position="169"/>
        <end position="306"/>
    </location>
</feature>
<dbReference type="GO" id="GO:0005886">
    <property type="term" value="C:plasma membrane"/>
    <property type="evidence" value="ECO:0007669"/>
    <property type="project" value="TreeGrafter"/>
</dbReference>
<sequence length="309" mass="35009">MIDDKAFFKLVLDTTPDQVVVINSVGDIVYVNRSWQNFGEQNDCACCDMWEQQNYLAECEKAAQKGDDFGLKAFNGITSVISGANNDFYLEYPCHSEDEKRWFMMRVVSFNHLENGYYAISHQNITERKLAEELVQKQLGVDGLTNIANRGYFDEFLVKEWNRCKRLNMPLSLVIIDLDDFKMLNDTYGHQQGDTCLKEVANLLNDFAKRPSDLCARFGGEEFVLVYGNTNSDQACSILYSLQKKLSALNIDNKHSLPSKTLTVSIGLTTVIPCDNFTTESLVKEADDLLYKAKNNGKNQLCVSDLAFV</sequence>
<dbReference type="GO" id="GO:1902201">
    <property type="term" value="P:negative regulation of bacterial-type flagellum-dependent cell motility"/>
    <property type="evidence" value="ECO:0007669"/>
    <property type="project" value="TreeGrafter"/>
</dbReference>
<accession>A0A510XSV0</accession>
<dbReference type="InterPro" id="IPR043128">
    <property type="entry name" value="Rev_trsase/Diguanyl_cyclase"/>
</dbReference>
<dbReference type="Pfam" id="PF00990">
    <property type="entry name" value="GGDEF"/>
    <property type="match status" value="1"/>
</dbReference>
<proteinExistence type="predicted"/>
<dbReference type="Gene3D" id="3.30.70.270">
    <property type="match status" value="1"/>
</dbReference>
<dbReference type="OrthoDB" id="5620448at2"/>
<dbReference type="EC" id="2.7.7.65" evidence="2"/>
<dbReference type="GO" id="GO:0052621">
    <property type="term" value="F:diguanylate cyclase activity"/>
    <property type="evidence" value="ECO:0007669"/>
    <property type="project" value="UniProtKB-EC"/>
</dbReference>
<dbReference type="RefSeq" id="WP_089348471.1">
    <property type="nucleotide sequence ID" value="NZ_BJUM01000007.1"/>
</dbReference>
<dbReference type="Proteomes" id="UP000321419">
    <property type="component" value="Unassembled WGS sequence"/>
</dbReference>
<name>A0A510XSV0_9GAMM</name>
<dbReference type="InterPro" id="IPR029787">
    <property type="entry name" value="Nucleotide_cyclase"/>
</dbReference>
<reference evidence="5 6" key="1">
    <citation type="submission" date="2019-07" db="EMBL/GenBank/DDBJ databases">
        <title>Whole genome shotgun sequence of Pseudoalteromonas espejiana NBRC 102222.</title>
        <authorList>
            <person name="Hosoyama A."/>
            <person name="Uohara A."/>
            <person name="Ohji S."/>
            <person name="Ichikawa N."/>
        </authorList>
    </citation>
    <scope>NUCLEOTIDE SEQUENCE [LARGE SCALE GENOMIC DNA]</scope>
    <source>
        <strain evidence="5 6">NBRC 102222</strain>
    </source>
</reference>
<evidence type="ECO:0000256" key="1">
    <source>
        <dbReference type="ARBA" id="ARBA00001946"/>
    </source>
</evidence>
<dbReference type="NCBIfam" id="TIGR00254">
    <property type="entry name" value="GGDEF"/>
    <property type="match status" value="1"/>
</dbReference>
<dbReference type="SUPFAM" id="SSF55073">
    <property type="entry name" value="Nucleotide cyclase"/>
    <property type="match status" value="1"/>
</dbReference>
<evidence type="ECO:0000256" key="2">
    <source>
        <dbReference type="ARBA" id="ARBA00012528"/>
    </source>
</evidence>
<dbReference type="Gene3D" id="3.30.450.20">
    <property type="entry name" value="PAS domain"/>
    <property type="match status" value="1"/>
</dbReference>
<organism evidence="5 6">
    <name type="scientific">Pseudoalteromonas espejiana</name>
    <dbReference type="NCBI Taxonomy" id="28107"/>
    <lineage>
        <taxon>Bacteria</taxon>
        <taxon>Pseudomonadati</taxon>
        <taxon>Pseudomonadota</taxon>
        <taxon>Gammaproteobacteria</taxon>
        <taxon>Alteromonadales</taxon>
        <taxon>Pseudoalteromonadaceae</taxon>
        <taxon>Pseudoalteromonas</taxon>
    </lineage>
</organism>
<dbReference type="CDD" id="cd01949">
    <property type="entry name" value="GGDEF"/>
    <property type="match status" value="1"/>
</dbReference>
<dbReference type="GO" id="GO:0043709">
    <property type="term" value="P:cell adhesion involved in single-species biofilm formation"/>
    <property type="evidence" value="ECO:0007669"/>
    <property type="project" value="TreeGrafter"/>
</dbReference>
<dbReference type="PANTHER" id="PTHR45138:SF9">
    <property type="entry name" value="DIGUANYLATE CYCLASE DGCM-RELATED"/>
    <property type="match status" value="1"/>
</dbReference>
<comment type="cofactor">
    <cofactor evidence="1">
        <name>Mg(2+)</name>
        <dbReference type="ChEBI" id="CHEBI:18420"/>
    </cofactor>
</comment>
<comment type="catalytic activity">
    <reaction evidence="3">
        <text>2 GTP = 3',3'-c-di-GMP + 2 diphosphate</text>
        <dbReference type="Rhea" id="RHEA:24898"/>
        <dbReference type="ChEBI" id="CHEBI:33019"/>
        <dbReference type="ChEBI" id="CHEBI:37565"/>
        <dbReference type="ChEBI" id="CHEBI:58805"/>
        <dbReference type="EC" id="2.7.7.65"/>
    </reaction>
</comment>
<evidence type="ECO:0000256" key="3">
    <source>
        <dbReference type="ARBA" id="ARBA00034247"/>
    </source>
</evidence>
<comment type="caution">
    <text evidence="5">The sequence shown here is derived from an EMBL/GenBank/DDBJ whole genome shotgun (WGS) entry which is preliminary data.</text>
</comment>
<protein>
    <recommendedName>
        <fullName evidence="2">diguanylate cyclase</fullName>
        <ecNumber evidence="2">2.7.7.65</ecNumber>
    </recommendedName>
</protein>